<evidence type="ECO:0000256" key="4">
    <source>
        <dbReference type="ARBA" id="ARBA00024667"/>
    </source>
</evidence>
<feature type="region of interest" description="Disordered" evidence="5">
    <location>
        <begin position="118"/>
        <end position="156"/>
    </location>
</feature>
<name>A0A0A9YWU6_LYGHE</name>
<accession>A0A0A9YWU6</accession>
<dbReference type="SUPFAM" id="SSF46579">
    <property type="entry name" value="Prefoldin"/>
    <property type="match status" value="1"/>
</dbReference>
<reference evidence="6" key="2">
    <citation type="submission" date="2014-07" db="EMBL/GenBank/DDBJ databases">
        <authorList>
            <person name="Hull J."/>
        </authorList>
    </citation>
    <scope>NUCLEOTIDE SEQUENCE</scope>
</reference>
<evidence type="ECO:0000256" key="2">
    <source>
        <dbReference type="ARBA" id="ARBA00011695"/>
    </source>
</evidence>
<protein>
    <submittedName>
        <fullName evidence="6">Prefoldin subunit 2</fullName>
    </submittedName>
</protein>
<comment type="function">
    <text evidence="4">Binds specifically to cytosolic chaperonin (c-CPN) and transfers target proteins to it. Binds to nascent polypeptide chain and promotes folding in an environment in which there are many competing pathways for nonnative proteins.</text>
</comment>
<dbReference type="GO" id="GO:0006457">
    <property type="term" value="P:protein folding"/>
    <property type="evidence" value="ECO:0007669"/>
    <property type="project" value="InterPro"/>
</dbReference>
<dbReference type="EMBL" id="GBHO01009564">
    <property type="protein sequence ID" value="JAG34040.1"/>
    <property type="molecule type" value="Transcribed_RNA"/>
</dbReference>
<comment type="similarity">
    <text evidence="1">Belongs to the prefoldin subunit beta family.</text>
</comment>
<proteinExistence type="inferred from homology"/>
<reference evidence="6" key="1">
    <citation type="journal article" date="2014" name="PLoS ONE">
        <title>Transcriptome-Based Identification of ABC Transporters in the Western Tarnished Plant Bug Lygus hesperus.</title>
        <authorList>
            <person name="Hull J.J."/>
            <person name="Chaney K."/>
            <person name="Geib S.M."/>
            <person name="Fabrick J.A."/>
            <person name="Brent C.S."/>
            <person name="Walsh D."/>
            <person name="Lavine L.C."/>
        </authorList>
    </citation>
    <scope>NUCLEOTIDE SEQUENCE</scope>
</reference>
<feature type="compositionally biased region" description="Polar residues" evidence="5">
    <location>
        <begin position="131"/>
        <end position="148"/>
    </location>
</feature>
<dbReference type="FunFam" id="1.10.287.370:FF:000002">
    <property type="entry name" value="Prefoldin subunit 2"/>
    <property type="match status" value="1"/>
</dbReference>
<dbReference type="GO" id="GO:0016272">
    <property type="term" value="C:prefoldin complex"/>
    <property type="evidence" value="ECO:0007669"/>
    <property type="project" value="InterPro"/>
</dbReference>
<evidence type="ECO:0000256" key="5">
    <source>
        <dbReference type="SAM" id="MobiDB-lite"/>
    </source>
</evidence>
<evidence type="ECO:0000256" key="3">
    <source>
        <dbReference type="ARBA" id="ARBA00023186"/>
    </source>
</evidence>
<evidence type="ECO:0000313" key="7">
    <source>
        <dbReference type="EMBL" id="JAG34041.1"/>
    </source>
</evidence>
<dbReference type="PANTHER" id="PTHR13303">
    <property type="entry name" value="PREFOLDIN SUBUNIT 2"/>
    <property type="match status" value="1"/>
</dbReference>
<feature type="compositionally biased region" description="Basic and acidic residues" evidence="5">
    <location>
        <begin position="118"/>
        <end position="129"/>
    </location>
</feature>
<dbReference type="Pfam" id="PF01920">
    <property type="entry name" value="Prefoldin_2"/>
    <property type="match status" value="1"/>
</dbReference>
<organism evidence="6">
    <name type="scientific">Lygus hesperus</name>
    <name type="common">Western plant bug</name>
    <dbReference type="NCBI Taxonomy" id="30085"/>
    <lineage>
        <taxon>Eukaryota</taxon>
        <taxon>Metazoa</taxon>
        <taxon>Ecdysozoa</taxon>
        <taxon>Arthropoda</taxon>
        <taxon>Hexapoda</taxon>
        <taxon>Insecta</taxon>
        <taxon>Pterygota</taxon>
        <taxon>Neoptera</taxon>
        <taxon>Paraneoptera</taxon>
        <taxon>Hemiptera</taxon>
        <taxon>Heteroptera</taxon>
        <taxon>Panheteroptera</taxon>
        <taxon>Cimicomorpha</taxon>
        <taxon>Miridae</taxon>
        <taxon>Mirini</taxon>
        <taxon>Lygus</taxon>
    </lineage>
</organism>
<comment type="subunit">
    <text evidence="2">Heterohexamer of two PFD-alpha type and four PFD-beta type subunits.</text>
</comment>
<evidence type="ECO:0000313" key="6">
    <source>
        <dbReference type="EMBL" id="JAG34040.1"/>
    </source>
</evidence>
<dbReference type="InterPro" id="IPR009053">
    <property type="entry name" value="Prefoldin"/>
</dbReference>
<dbReference type="EMBL" id="GBHO01009563">
    <property type="protein sequence ID" value="JAG34041.1"/>
    <property type="molecule type" value="Transcribed_RNA"/>
</dbReference>
<evidence type="ECO:0000256" key="1">
    <source>
        <dbReference type="ARBA" id="ARBA00008045"/>
    </source>
</evidence>
<dbReference type="Gene3D" id="1.10.287.370">
    <property type="match status" value="1"/>
</dbReference>
<gene>
    <name evidence="6" type="primary">Pfdn2_0</name>
    <name evidence="7" type="synonym">Pfdn2_1</name>
    <name evidence="7" type="ORF">CM83_40012</name>
    <name evidence="6" type="ORF">CM83_40013</name>
</gene>
<dbReference type="AlphaFoldDB" id="A0A0A9YWU6"/>
<dbReference type="CDD" id="cd23163">
    <property type="entry name" value="Prefoldin_2"/>
    <property type="match status" value="1"/>
</dbReference>
<dbReference type="InterPro" id="IPR027235">
    <property type="entry name" value="PFD2"/>
</dbReference>
<dbReference type="GO" id="GO:0051082">
    <property type="term" value="F:unfolded protein binding"/>
    <property type="evidence" value="ECO:0007669"/>
    <property type="project" value="InterPro"/>
</dbReference>
<sequence length="156" mass="17358">MASTDAKKAGAVKPTKVKAVSTEEIYNGFQLLRSEQRALIQKLQEVEMDLSEHQIVLDTLKDLDGDRKCFRLIGGVLCEKTVKDVMPTLTSNKEQLAVLVEALNNQVSKKGEEINEYKEKNNIRIRGQDDIPSSSDEGDQQSTGSQPRNVIMVNPV</sequence>
<keyword evidence="3" id="KW-0143">Chaperone</keyword>
<dbReference type="InterPro" id="IPR002777">
    <property type="entry name" value="PFD_beta-like"/>
</dbReference>